<dbReference type="Proteomes" id="UP000253805">
    <property type="component" value="Unassembled WGS sequence"/>
</dbReference>
<dbReference type="InterPro" id="IPR013766">
    <property type="entry name" value="Thioredoxin_domain"/>
</dbReference>
<dbReference type="Gene3D" id="3.40.30.10">
    <property type="entry name" value="Glutaredoxin"/>
    <property type="match status" value="1"/>
</dbReference>
<evidence type="ECO:0000313" key="5">
    <source>
        <dbReference type="Proteomes" id="UP000253805"/>
    </source>
</evidence>
<gene>
    <name evidence="4" type="ORF">C1850_01190</name>
</gene>
<reference evidence="4 5" key="1">
    <citation type="journal article" date="2018" name="Elife">
        <title>Discovery and characterization of a prevalent human gut bacterial enzyme sufficient for the inactivation of a family of plant toxins.</title>
        <authorList>
            <person name="Koppel N."/>
            <person name="Bisanz J.E."/>
            <person name="Pandelia M.E."/>
            <person name="Turnbaugh P.J."/>
            <person name="Balskus E.P."/>
        </authorList>
    </citation>
    <scope>NUCLEOTIDE SEQUENCE [LARGE SCALE GENOMIC DNA]</scope>
    <source>
        <strain evidence="4 5">OB21 GAM 11</strain>
    </source>
</reference>
<proteinExistence type="inferred from homology"/>
<dbReference type="GO" id="GO:0005829">
    <property type="term" value="C:cytosol"/>
    <property type="evidence" value="ECO:0007669"/>
    <property type="project" value="TreeGrafter"/>
</dbReference>
<feature type="domain" description="Thioredoxin" evidence="3">
    <location>
        <begin position="3"/>
        <end position="74"/>
    </location>
</feature>
<evidence type="ECO:0000256" key="2">
    <source>
        <dbReference type="ARBA" id="ARBA00023284"/>
    </source>
</evidence>
<accession>A0A369P780</accession>
<dbReference type="InterPro" id="IPR036249">
    <property type="entry name" value="Thioredoxin-like_sf"/>
</dbReference>
<name>A0A369P780_9ACTN</name>
<evidence type="ECO:0000313" key="4">
    <source>
        <dbReference type="EMBL" id="RDC47107.1"/>
    </source>
</evidence>
<dbReference type="EMBL" id="PPUT01000001">
    <property type="protein sequence ID" value="RDC47107.1"/>
    <property type="molecule type" value="Genomic_DNA"/>
</dbReference>
<evidence type="ECO:0000259" key="3">
    <source>
        <dbReference type="Pfam" id="PF00085"/>
    </source>
</evidence>
<dbReference type="PANTHER" id="PTHR45663">
    <property type="entry name" value="GEO12009P1"/>
    <property type="match status" value="1"/>
</dbReference>
<protein>
    <submittedName>
        <fullName evidence="4">Thioredoxin</fullName>
    </submittedName>
</protein>
<evidence type="ECO:0000256" key="1">
    <source>
        <dbReference type="ARBA" id="ARBA00008987"/>
    </source>
</evidence>
<dbReference type="SUPFAM" id="SSF52833">
    <property type="entry name" value="Thioredoxin-like"/>
    <property type="match status" value="1"/>
</dbReference>
<sequence length="123" mass="13448">MDAIAEANVPAIVDFGSDSCIPCKQMAPVLKKSNEEMRGRAIVKFVDVWKYTDAADGFPVQVIPTQVLMMPGGDPYEPSEELAAKYGLWFSQYTDNSGNLVFTTHQGALNQEQMDAILADMGV</sequence>
<keyword evidence="2" id="KW-0676">Redox-active center</keyword>
<dbReference type="PANTHER" id="PTHR45663:SF11">
    <property type="entry name" value="GEO12009P1"/>
    <property type="match status" value="1"/>
</dbReference>
<comment type="similarity">
    <text evidence="1">Belongs to the thioredoxin family.</text>
</comment>
<dbReference type="AlphaFoldDB" id="A0A369P780"/>
<dbReference type="CDD" id="cd02947">
    <property type="entry name" value="TRX_family"/>
    <property type="match status" value="1"/>
</dbReference>
<comment type="caution">
    <text evidence="4">The sequence shown here is derived from an EMBL/GenBank/DDBJ whole genome shotgun (WGS) entry which is preliminary data.</text>
</comment>
<dbReference type="Pfam" id="PF00085">
    <property type="entry name" value="Thioredoxin"/>
    <property type="match status" value="1"/>
</dbReference>
<dbReference type="GO" id="GO:0045454">
    <property type="term" value="P:cell redox homeostasis"/>
    <property type="evidence" value="ECO:0007669"/>
    <property type="project" value="TreeGrafter"/>
</dbReference>
<organism evidence="4 5">
    <name type="scientific">Adlercreutzia equolifaciens subsp. celatus</name>
    <dbReference type="NCBI Taxonomy" id="394340"/>
    <lineage>
        <taxon>Bacteria</taxon>
        <taxon>Bacillati</taxon>
        <taxon>Actinomycetota</taxon>
        <taxon>Coriobacteriia</taxon>
        <taxon>Eggerthellales</taxon>
        <taxon>Eggerthellaceae</taxon>
        <taxon>Adlercreutzia</taxon>
    </lineage>
</organism>
<dbReference type="GO" id="GO:0015035">
    <property type="term" value="F:protein-disulfide reductase activity"/>
    <property type="evidence" value="ECO:0007669"/>
    <property type="project" value="TreeGrafter"/>
</dbReference>